<evidence type="ECO:0000256" key="11">
    <source>
        <dbReference type="ARBA" id="ARBA00025034"/>
    </source>
</evidence>
<gene>
    <name evidence="20" type="primary">yidC</name>
    <name evidence="20" type="ORF">G1H11_09090</name>
</gene>
<feature type="domain" description="Membrane insertase YidC/Oxa/ALB C-terminal" evidence="19">
    <location>
        <begin position="21"/>
        <end position="234"/>
    </location>
</feature>
<evidence type="ECO:0000256" key="7">
    <source>
        <dbReference type="ARBA" id="ARBA00022927"/>
    </source>
</evidence>
<sequence>MIGWHWLFAELLGIDHDGANWALSIIGLVIVIRTLLIPLFVRQIKSQRKMQLLQPQLRELQKKYKGDRERLQQEMMKLYKKTGTNPFASCLPILLQAPFLFSLFRVLDGIARDAPRGAFANESNEHLFVSAGQAKIFGAELAESFLTTEVTATRVMAVIMVIGMVVSQFITQRQIMRKNMPKEALEGPFAQQQKILLYVLPLVFLFSGVYFPLGTVLYWLTSNFWTMGQQLYVIRRMPAPGSDAEKAQQRRQAERAKRKGLTVAEPEAPKVEPGQQNGEAPERKQPKRMTRAERNKKKRK</sequence>
<dbReference type="PANTHER" id="PTHR12428:SF65">
    <property type="entry name" value="CYTOCHROME C OXIDASE ASSEMBLY PROTEIN COX18, MITOCHONDRIAL"/>
    <property type="match status" value="1"/>
</dbReference>
<evidence type="ECO:0000259" key="19">
    <source>
        <dbReference type="Pfam" id="PF02096"/>
    </source>
</evidence>
<evidence type="ECO:0000256" key="4">
    <source>
        <dbReference type="ARBA" id="ARBA00022448"/>
    </source>
</evidence>
<dbReference type="InterPro" id="IPR001708">
    <property type="entry name" value="YidC/ALB3/OXA1/COX18"/>
</dbReference>
<feature type="compositionally biased region" description="Basic and acidic residues" evidence="17">
    <location>
        <begin position="243"/>
        <end position="255"/>
    </location>
</feature>
<evidence type="ECO:0000256" key="15">
    <source>
        <dbReference type="ARBA" id="ARBA00033342"/>
    </source>
</evidence>
<evidence type="ECO:0000256" key="13">
    <source>
        <dbReference type="ARBA" id="ARBA00031538"/>
    </source>
</evidence>
<evidence type="ECO:0000256" key="16">
    <source>
        <dbReference type="RuleBase" id="RU003945"/>
    </source>
</evidence>
<feature type="transmembrane region" description="Helical" evidence="18">
    <location>
        <begin position="195"/>
        <end position="220"/>
    </location>
</feature>
<dbReference type="Pfam" id="PF02096">
    <property type="entry name" value="60KD_IMP"/>
    <property type="match status" value="1"/>
</dbReference>
<reference evidence="20 21" key="1">
    <citation type="submission" date="2020-02" db="EMBL/GenBank/DDBJ databases">
        <authorList>
            <person name="Li X.-J."/>
            <person name="Feng X.-M."/>
        </authorList>
    </citation>
    <scope>NUCLEOTIDE SEQUENCE [LARGE SCALE GENOMIC DNA]</scope>
    <source>
        <strain evidence="20 21">CGMCC 4.7225</strain>
    </source>
</reference>
<evidence type="ECO:0000256" key="9">
    <source>
        <dbReference type="ARBA" id="ARBA00023136"/>
    </source>
</evidence>
<evidence type="ECO:0000256" key="17">
    <source>
        <dbReference type="SAM" id="MobiDB-lite"/>
    </source>
</evidence>
<accession>A0A6N9YKK3</accession>
<comment type="function">
    <text evidence="11">Required for the insertion and/or proper folding and/or complex formation of integral membrane proteins into the membrane. Involved in integration of membrane proteins that insert both dependently and independently of the Sec translocase complex, as well as at least some lipoproteins. Aids folding of multispanning membrane proteins.</text>
</comment>
<keyword evidence="8 18" id="KW-1133">Transmembrane helix</keyword>
<comment type="similarity">
    <text evidence="2">Belongs to the OXA1/ALB3/YidC family. Type 1 subfamily.</text>
</comment>
<proteinExistence type="inferred from homology"/>
<dbReference type="NCBIfam" id="NF002350">
    <property type="entry name" value="PRK01315.1"/>
    <property type="match status" value="1"/>
</dbReference>
<evidence type="ECO:0000256" key="5">
    <source>
        <dbReference type="ARBA" id="ARBA00022475"/>
    </source>
</evidence>
<feature type="transmembrane region" description="Helical" evidence="18">
    <location>
        <begin position="86"/>
        <end position="107"/>
    </location>
</feature>
<organism evidence="20 21">
    <name type="scientific">Phytoactinopolyspora alkaliphila</name>
    <dbReference type="NCBI Taxonomy" id="1783498"/>
    <lineage>
        <taxon>Bacteria</taxon>
        <taxon>Bacillati</taxon>
        <taxon>Actinomycetota</taxon>
        <taxon>Actinomycetes</taxon>
        <taxon>Jiangellales</taxon>
        <taxon>Jiangellaceae</taxon>
        <taxon>Phytoactinopolyspora</taxon>
    </lineage>
</organism>
<evidence type="ECO:0000256" key="18">
    <source>
        <dbReference type="SAM" id="Phobius"/>
    </source>
</evidence>
<keyword evidence="9 18" id="KW-0472">Membrane</keyword>
<dbReference type="AlphaFoldDB" id="A0A6N9YKK3"/>
<evidence type="ECO:0000256" key="14">
    <source>
        <dbReference type="ARBA" id="ARBA00033245"/>
    </source>
</evidence>
<feature type="transmembrane region" description="Helical" evidence="18">
    <location>
        <begin position="151"/>
        <end position="170"/>
    </location>
</feature>
<feature type="region of interest" description="Disordered" evidence="17">
    <location>
        <begin position="242"/>
        <end position="300"/>
    </location>
</feature>
<feature type="compositionally biased region" description="Basic residues" evidence="17">
    <location>
        <begin position="285"/>
        <end position="300"/>
    </location>
</feature>
<evidence type="ECO:0000256" key="1">
    <source>
        <dbReference type="ARBA" id="ARBA00004651"/>
    </source>
</evidence>
<dbReference type="CDD" id="cd20070">
    <property type="entry name" value="5TM_YidC_Alb3"/>
    <property type="match status" value="1"/>
</dbReference>
<evidence type="ECO:0000256" key="10">
    <source>
        <dbReference type="ARBA" id="ARBA00023186"/>
    </source>
</evidence>
<evidence type="ECO:0000313" key="20">
    <source>
        <dbReference type="EMBL" id="NED95467.1"/>
    </source>
</evidence>
<dbReference type="GO" id="GO:0051205">
    <property type="term" value="P:protein insertion into membrane"/>
    <property type="evidence" value="ECO:0007669"/>
    <property type="project" value="TreeGrafter"/>
</dbReference>
<comment type="caution">
    <text evidence="20">The sequence shown here is derived from an EMBL/GenBank/DDBJ whole genome shotgun (WGS) entry which is preliminary data.</text>
</comment>
<keyword evidence="10" id="KW-0143">Chaperone</keyword>
<name>A0A6N9YKK3_9ACTN</name>
<evidence type="ECO:0000256" key="2">
    <source>
        <dbReference type="ARBA" id="ARBA00010527"/>
    </source>
</evidence>
<dbReference type="GO" id="GO:0015031">
    <property type="term" value="P:protein transport"/>
    <property type="evidence" value="ECO:0007669"/>
    <property type="project" value="UniProtKB-KW"/>
</dbReference>
<feature type="transmembrane region" description="Helical" evidence="18">
    <location>
        <begin position="20"/>
        <end position="41"/>
    </location>
</feature>
<evidence type="ECO:0000256" key="3">
    <source>
        <dbReference type="ARBA" id="ARBA00015325"/>
    </source>
</evidence>
<keyword evidence="4" id="KW-0813">Transport</keyword>
<dbReference type="PANTHER" id="PTHR12428">
    <property type="entry name" value="OXA1"/>
    <property type="match status" value="1"/>
</dbReference>
<comment type="subunit">
    <text evidence="12">Interacts with the Sec translocase complex via SecD. Specifically interacts with transmembrane segments of nascent integral membrane proteins during membrane integration.</text>
</comment>
<keyword evidence="7" id="KW-0653">Protein transport</keyword>
<keyword evidence="6 16" id="KW-0812">Transmembrane</keyword>
<dbReference type="EMBL" id="JAAGOB010000004">
    <property type="protein sequence ID" value="NED95467.1"/>
    <property type="molecule type" value="Genomic_DNA"/>
</dbReference>
<dbReference type="Proteomes" id="UP000469185">
    <property type="component" value="Unassembled WGS sequence"/>
</dbReference>
<evidence type="ECO:0000313" key="21">
    <source>
        <dbReference type="Proteomes" id="UP000469185"/>
    </source>
</evidence>
<protein>
    <recommendedName>
        <fullName evidence="3">Membrane protein insertase YidC</fullName>
    </recommendedName>
    <alternativeName>
        <fullName evidence="15">Foldase YidC</fullName>
    </alternativeName>
    <alternativeName>
        <fullName evidence="14">Membrane integrase YidC</fullName>
    </alternativeName>
    <alternativeName>
        <fullName evidence="13">Membrane protein YidC</fullName>
    </alternativeName>
</protein>
<keyword evidence="21" id="KW-1185">Reference proteome</keyword>
<comment type="subcellular location">
    <subcellularLocation>
        <location evidence="1">Cell membrane</location>
        <topology evidence="1">Multi-pass membrane protein</topology>
    </subcellularLocation>
    <subcellularLocation>
        <location evidence="16">Membrane</location>
        <topology evidence="16">Multi-pass membrane protein</topology>
    </subcellularLocation>
</comment>
<dbReference type="InterPro" id="IPR047196">
    <property type="entry name" value="YidC_ALB_C"/>
</dbReference>
<evidence type="ECO:0000256" key="8">
    <source>
        <dbReference type="ARBA" id="ARBA00022989"/>
    </source>
</evidence>
<dbReference type="GO" id="GO:0032977">
    <property type="term" value="F:membrane insertase activity"/>
    <property type="evidence" value="ECO:0007669"/>
    <property type="project" value="InterPro"/>
</dbReference>
<evidence type="ECO:0000256" key="12">
    <source>
        <dbReference type="ARBA" id="ARBA00026028"/>
    </source>
</evidence>
<evidence type="ECO:0000256" key="6">
    <source>
        <dbReference type="ARBA" id="ARBA00022692"/>
    </source>
</evidence>
<dbReference type="GO" id="GO:0005886">
    <property type="term" value="C:plasma membrane"/>
    <property type="evidence" value="ECO:0007669"/>
    <property type="project" value="UniProtKB-SubCell"/>
</dbReference>
<dbReference type="InterPro" id="IPR028055">
    <property type="entry name" value="YidC/Oxa/ALB_C"/>
</dbReference>
<keyword evidence="5" id="KW-1003">Cell membrane</keyword>
<dbReference type="NCBIfam" id="TIGR03592">
    <property type="entry name" value="yidC_oxa1_cterm"/>
    <property type="match status" value="1"/>
</dbReference>